<organism evidence="1 2">
    <name type="scientific">Lindgomyces ingoldianus</name>
    <dbReference type="NCBI Taxonomy" id="673940"/>
    <lineage>
        <taxon>Eukaryota</taxon>
        <taxon>Fungi</taxon>
        <taxon>Dikarya</taxon>
        <taxon>Ascomycota</taxon>
        <taxon>Pezizomycotina</taxon>
        <taxon>Dothideomycetes</taxon>
        <taxon>Pleosporomycetidae</taxon>
        <taxon>Pleosporales</taxon>
        <taxon>Lindgomycetaceae</taxon>
        <taxon>Lindgomyces</taxon>
    </lineage>
</organism>
<comment type="caution">
    <text evidence="1">The sequence shown here is derived from an EMBL/GenBank/DDBJ whole genome shotgun (WGS) entry which is preliminary data.</text>
</comment>
<reference evidence="1" key="1">
    <citation type="journal article" date="2020" name="Stud. Mycol.">
        <title>101 Dothideomycetes genomes: a test case for predicting lifestyles and emergence of pathogens.</title>
        <authorList>
            <person name="Haridas S."/>
            <person name="Albert R."/>
            <person name="Binder M."/>
            <person name="Bloem J."/>
            <person name="Labutti K."/>
            <person name="Salamov A."/>
            <person name="Andreopoulos B."/>
            <person name="Baker S."/>
            <person name="Barry K."/>
            <person name="Bills G."/>
            <person name="Bluhm B."/>
            <person name="Cannon C."/>
            <person name="Castanera R."/>
            <person name="Culley D."/>
            <person name="Daum C."/>
            <person name="Ezra D."/>
            <person name="Gonzalez J."/>
            <person name="Henrissat B."/>
            <person name="Kuo A."/>
            <person name="Liang C."/>
            <person name="Lipzen A."/>
            <person name="Lutzoni F."/>
            <person name="Magnuson J."/>
            <person name="Mondo S."/>
            <person name="Nolan M."/>
            <person name="Ohm R."/>
            <person name="Pangilinan J."/>
            <person name="Park H.-J."/>
            <person name="Ramirez L."/>
            <person name="Alfaro M."/>
            <person name="Sun H."/>
            <person name="Tritt A."/>
            <person name="Yoshinaga Y."/>
            <person name="Zwiers L.-H."/>
            <person name="Turgeon B."/>
            <person name="Goodwin S."/>
            <person name="Spatafora J."/>
            <person name="Crous P."/>
            <person name="Grigoriev I."/>
        </authorList>
    </citation>
    <scope>NUCLEOTIDE SEQUENCE</scope>
    <source>
        <strain evidence="1">ATCC 200398</strain>
    </source>
</reference>
<dbReference type="Proteomes" id="UP000799755">
    <property type="component" value="Unassembled WGS sequence"/>
</dbReference>
<protein>
    <submittedName>
        <fullName evidence="1">Uncharacterized protein</fullName>
    </submittedName>
</protein>
<gene>
    <name evidence="1" type="ORF">BDR25DRAFT_358408</name>
</gene>
<accession>A0ACB6QNP3</accession>
<evidence type="ECO:0000313" key="1">
    <source>
        <dbReference type="EMBL" id="KAF2467722.1"/>
    </source>
</evidence>
<keyword evidence="2" id="KW-1185">Reference proteome</keyword>
<dbReference type="EMBL" id="MU003519">
    <property type="protein sequence ID" value="KAF2467722.1"/>
    <property type="molecule type" value="Genomic_DNA"/>
</dbReference>
<proteinExistence type="predicted"/>
<name>A0ACB6QNP3_9PLEO</name>
<evidence type="ECO:0000313" key="2">
    <source>
        <dbReference type="Proteomes" id="UP000799755"/>
    </source>
</evidence>
<sequence>MPHHLNEQGWNPLVTPPRESRDLTDQEWTELLDREERLHAMHAMRAARG</sequence>